<evidence type="ECO:0000313" key="2">
    <source>
        <dbReference type="Proteomes" id="UP001054945"/>
    </source>
</evidence>
<reference evidence="1 2" key="1">
    <citation type="submission" date="2021-06" db="EMBL/GenBank/DDBJ databases">
        <title>Caerostris extrusa draft genome.</title>
        <authorList>
            <person name="Kono N."/>
            <person name="Arakawa K."/>
        </authorList>
    </citation>
    <scope>NUCLEOTIDE SEQUENCE [LARGE SCALE GENOMIC DNA]</scope>
</reference>
<protein>
    <submittedName>
        <fullName evidence="1">Uncharacterized protein</fullName>
    </submittedName>
</protein>
<comment type="caution">
    <text evidence="1">The sequence shown here is derived from an EMBL/GenBank/DDBJ whole genome shotgun (WGS) entry which is preliminary data.</text>
</comment>
<accession>A0AAV4T4I3</accession>
<organism evidence="1 2">
    <name type="scientific">Caerostris extrusa</name>
    <name type="common">Bark spider</name>
    <name type="synonym">Caerostris bankana</name>
    <dbReference type="NCBI Taxonomy" id="172846"/>
    <lineage>
        <taxon>Eukaryota</taxon>
        <taxon>Metazoa</taxon>
        <taxon>Ecdysozoa</taxon>
        <taxon>Arthropoda</taxon>
        <taxon>Chelicerata</taxon>
        <taxon>Arachnida</taxon>
        <taxon>Araneae</taxon>
        <taxon>Araneomorphae</taxon>
        <taxon>Entelegynae</taxon>
        <taxon>Araneoidea</taxon>
        <taxon>Araneidae</taxon>
        <taxon>Caerostris</taxon>
    </lineage>
</organism>
<name>A0AAV4T4I3_CAEEX</name>
<keyword evidence="2" id="KW-1185">Reference proteome</keyword>
<dbReference type="AlphaFoldDB" id="A0AAV4T4I3"/>
<sequence>MKDDQHYGRPVTLRTDENFGKSSMEWLEILKLLHKLRLYNPSNNGGKNPFPHEWTRRVSSLDDCLLRIFHQHDHCRNWQEFQHSIRRDHGGVPGQPSWHLYPLACCW</sequence>
<dbReference type="Proteomes" id="UP001054945">
    <property type="component" value="Unassembled WGS sequence"/>
</dbReference>
<proteinExistence type="predicted"/>
<evidence type="ECO:0000313" key="1">
    <source>
        <dbReference type="EMBL" id="GIY39582.1"/>
    </source>
</evidence>
<dbReference type="EMBL" id="BPLR01010485">
    <property type="protein sequence ID" value="GIY39582.1"/>
    <property type="molecule type" value="Genomic_DNA"/>
</dbReference>
<gene>
    <name evidence="1" type="ORF">CEXT_704391</name>
</gene>